<dbReference type="InterPro" id="IPR035398">
    <property type="entry name" value="Bac_rhamnosid_C"/>
</dbReference>
<dbReference type="Gene3D" id="1.50.10.10">
    <property type="match status" value="1"/>
</dbReference>
<evidence type="ECO:0000313" key="11">
    <source>
        <dbReference type="Proteomes" id="UP000649289"/>
    </source>
</evidence>
<feature type="region of interest" description="Disordered" evidence="4">
    <location>
        <begin position="1256"/>
        <end position="1282"/>
    </location>
</feature>
<dbReference type="Pfam" id="PF17389">
    <property type="entry name" value="Bac_rhamnosid6H"/>
    <property type="match status" value="1"/>
</dbReference>
<dbReference type="Pfam" id="PF17390">
    <property type="entry name" value="Bac_rhamnosid_C"/>
    <property type="match status" value="1"/>
</dbReference>
<dbReference type="InterPro" id="IPR018905">
    <property type="entry name" value="A-galactase_NEW3"/>
</dbReference>
<feature type="domain" description="Alpha-L-rhamnosidase concanavalin-like" evidence="5">
    <location>
        <begin position="547"/>
        <end position="637"/>
    </location>
</feature>
<evidence type="ECO:0000256" key="2">
    <source>
        <dbReference type="ARBA" id="ARBA00012652"/>
    </source>
</evidence>
<dbReference type="RefSeq" id="WP_191199468.1">
    <property type="nucleotide sequence ID" value="NZ_BAAAPA010000005.1"/>
</dbReference>
<gene>
    <name evidence="10" type="ORF">IEZ25_10990</name>
</gene>
<reference evidence="10 11" key="1">
    <citation type="submission" date="2020-09" db="EMBL/GenBank/DDBJ databases">
        <title>novel species in genus Nocardioides.</title>
        <authorList>
            <person name="Zhang G."/>
        </authorList>
    </citation>
    <scope>NUCLEOTIDE SEQUENCE [LARGE SCALE GENOMIC DNA]</scope>
    <source>
        <strain evidence="10 11">19197</strain>
    </source>
</reference>
<evidence type="ECO:0000259" key="9">
    <source>
        <dbReference type="Pfam" id="PF17390"/>
    </source>
</evidence>
<feature type="domain" description="Bacterial alpha-L-rhamnosidase N-terminal" evidence="6">
    <location>
        <begin position="365"/>
        <end position="534"/>
    </location>
</feature>
<dbReference type="Pfam" id="PF08531">
    <property type="entry name" value="Bac_rhamnosid_N"/>
    <property type="match status" value="1"/>
</dbReference>
<accession>A0ABR8MJ95</accession>
<dbReference type="Proteomes" id="UP000649289">
    <property type="component" value="Unassembled WGS sequence"/>
</dbReference>
<dbReference type="GO" id="GO:0016787">
    <property type="term" value="F:hydrolase activity"/>
    <property type="evidence" value="ECO:0007669"/>
    <property type="project" value="UniProtKB-KW"/>
</dbReference>
<dbReference type="Gene3D" id="2.60.40.10">
    <property type="entry name" value="Immunoglobulins"/>
    <property type="match status" value="2"/>
</dbReference>
<feature type="domain" description="Alpha-galactosidase NEW3" evidence="7">
    <location>
        <begin position="1240"/>
        <end position="1308"/>
    </location>
</feature>
<dbReference type="NCBIfam" id="NF047446">
    <property type="entry name" value="barrel_OmpL47"/>
    <property type="match status" value="1"/>
</dbReference>
<dbReference type="InterPro" id="IPR008928">
    <property type="entry name" value="6-hairpin_glycosidase_sf"/>
</dbReference>
<evidence type="ECO:0000259" key="5">
    <source>
        <dbReference type="Pfam" id="PF05592"/>
    </source>
</evidence>
<dbReference type="Pfam" id="PF25788">
    <property type="entry name" value="Ig_Rha78A_N"/>
    <property type="match status" value="1"/>
</dbReference>
<comment type="caution">
    <text evidence="10">The sequence shown here is derived from an EMBL/GenBank/DDBJ whole genome shotgun (WGS) entry which is preliminary data.</text>
</comment>
<evidence type="ECO:0000313" key="10">
    <source>
        <dbReference type="EMBL" id="MBD3915141.1"/>
    </source>
</evidence>
<dbReference type="Pfam" id="PF05592">
    <property type="entry name" value="Bac_rhamnosid"/>
    <property type="match status" value="1"/>
</dbReference>
<proteinExistence type="predicted"/>
<dbReference type="EC" id="3.2.1.40" evidence="2"/>
<comment type="catalytic activity">
    <reaction evidence="1">
        <text>Hydrolysis of terminal non-reducing alpha-L-rhamnose residues in alpha-L-rhamnosides.</text>
        <dbReference type="EC" id="3.2.1.40"/>
    </reaction>
</comment>
<evidence type="ECO:0000259" key="6">
    <source>
        <dbReference type="Pfam" id="PF08531"/>
    </source>
</evidence>
<dbReference type="InterPro" id="IPR013783">
    <property type="entry name" value="Ig-like_fold"/>
</dbReference>
<keyword evidence="3 10" id="KW-0378">Hydrolase</keyword>
<dbReference type="PANTHER" id="PTHR33307">
    <property type="entry name" value="ALPHA-RHAMNOSIDASE (EUROFUNG)"/>
    <property type="match status" value="1"/>
</dbReference>
<evidence type="ECO:0000256" key="1">
    <source>
        <dbReference type="ARBA" id="ARBA00001445"/>
    </source>
</evidence>
<dbReference type="Pfam" id="PF10633">
    <property type="entry name" value="NPCBM_assoc"/>
    <property type="match status" value="1"/>
</dbReference>
<dbReference type="Gene3D" id="2.60.40.2700">
    <property type="match status" value="1"/>
</dbReference>
<dbReference type="InterPro" id="IPR008902">
    <property type="entry name" value="Rhamnosid_concanavalin"/>
</dbReference>
<dbReference type="Gene3D" id="2.60.120.260">
    <property type="entry name" value="Galactose-binding domain-like"/>
    <property type="match status" value="2"/>
</dbReference>
<dbReference type="InterPro" id="IPR058094">
    <property type="entry name" value="Ig-like_OmpL47-like"/>
</dbReference>
<dbReference type="InterPro" id="IPR016007">
    <property type="entry name" value="Alpha_rhamnosid"/>
</dbReference>
<dbReference type="InterPro" id="IPR013737">
    <property type="entry name" value="Bac_rhamnosid_N"/>
</dbReference>
<protein>
    <recommendedName>
        <fullName evidence="2">alpha-L-rhamnosidase</fullName>
        <ecNumber evidence="2">3.2.1.40</ecNumber>
    </recommendedName>
</protein>
<evidence type="ECO:0000256" key="3">
    <source>
        <dbReference type="ARBA" id="ARBA00022801"/>
    </source>
</evidence>
<evidence type="ECO:0000256" key="4">
    <source>
        <dbReference type="SAM" id="MobiDB-lite"/>
    </source>
</evidence>
<dbReference type="EMBL" id="JACXYY010000004">
    <property type="protein sequence ID" value="MBD3915141.1"/>
    <property type="molecule type" value="Genomic_DNA"/>
</dbReference>
<dbReference type="Gene3D" id="2.60.420.10">
    <property type="entry name" value="Maltose phosphorylase, domain 3"/>
    <property type="match status" value="1"/>
</dbReference>
<keyword evidence="11" id="KW-1185">Reference proteome</keyword>
<feature type="domain" description="Alpha-L-rhamnosidase six-hairpin glycosidase" evidence="8">
    <location>
        <begin position="654"/>
        <end position="995"/>
    </location>
</feature>
<organism evidence="10 11">
    <name type="scientific">Nocardioides hwasunensis</name>
    <dbReference type="NCBI Taxonomy" id="397258"/>
    <lineage>
        <taxon>Bacteria</taxon>
        <taxon>Bacillati</taxon>
        <taxon>Actinomycetota</taxon>
        <taxon>Actinomycetes</taxon>
        <taxon>Propionibacteriales</taxon>
        <taxon>Nocardioidaceae</taxon>
        <taxon>Nocardioides</taxon>
    </lineage>
</organism>
<dbReference type="InterPro" id="IPR012341">
    <property type="entry name" value="6hp_glycosidase-like_sf"/>
</dbReference>
<dbReference type="PANTHER" id="PTHR33307:SF6">
    <property type="entry name" value="ALPHA-RHAMNOSIDASE (EUROFUNG)-RELATED"/>
    <property type="match status" value="1"/>
</dbReference>
<dbReference type="Gene3D" id="3.30.1920.20">
    <property type="match status" value="1"/>
</dbReference>
<sequence>MTAPRPARPRPTAVLTALAVLLAGLTGVSLSLPVAASAAGAVSLTDLEVERKATPIGIDLERPRFGWVIESETRGVVQESYRVRVATEAEGLDGELVWDSGTVQDPRSFDVEYDGPALASTTGYVWDVQVVTNAGTARDASEFRTGFVDQADWDGAAWIGAPPVDPSAGWTDYTAEFEFSIQQHALGVFIRANGLNNALMYQVSTTGSTPTLRPHTRVNGGYALLQEVPISSISKADLLTGKHTLTMTVSPGADNTRVRVVTLLDGTQIDTREVTGAAAMQRGVVGFRSNTHAGTNEQFTVFGATVTRADGTVLLDTDFSDGNPFEGGTLVGQELRFTSSTETLLKGPDQPAPLMRKEFSVSQPVAHATHYVAAGGYADVTLNGERISDDTLSPGFTDYDDTVQYVGTDVTDQVMQGDNVLGMELGRGFYGMLGGNVWNWQSPPWHGEPRARGVLVIEYADGTTERVVTDDSWTTRGGPTRLDDLYAGERYDARYEVDDWDTAAYDDSDWDAAAVVDAPKGELVNQRQQPIRVTRELKPVGITEPVDGVYVVKFPNVIAGRTKVTVQGPEGTTIKTAHAEKLRADGRVNLDNNGGFQLGFQTDSFTLAGTGAPETFEPRFSYKGFQYVEVTGWPGDQAPPLSAFTAEWLHTDAEQTGDFESSSDIMNRTHDIVVNTLYNNIHGIPTDTPMFEKNGWTGDAAVGAEMFMMNLDTHELFAKWMRDLDETREGNGAPMVIAPSSGNWGVWGPSQPWHAAYVMTPWWLYQYGGDERVMTELYDNMKKYVDLEYGRRQPDGLVISNRLGDWVSPEASPGGGHAPGEDQRVEGSAYLYLMLDSMARTARHLGKTADATEFTTRAGVVKDAFNAAYLDGDRYRGAGQDGNRFRQVHSVLALAFGLTPDEETEEAVAARLAADVEQRGYHLDTGTLGTKYLLPVLTEHGYADVAVRLAEQTTYPSWGFKLANGATTVWEHWSLESRSLGHYFLGTVDDWFYHYAAGIRPSVDEGFRRVTIEPATTEQMDSAKATVATPYGPVTSDWRTRGRALELKARVPVGSTATVRLPLGEATSVEEVLEGGAPVTDVDGVEGVEIIDGVAVVTVGSGSYDFRVQPDADPERDLWLTLAPLTEPVVRGQQATGSIAVTNWGGAPVTGLRATVDAGDLTITGDLQVAELAPAASTELRFDAAVPHDARLGAREVTVVLTFASGGQDYEVTETTTWAEIVAGVAVDGVSGSVTDPRGKLVPVDVVLRNEGTQAQTGQVRATVPAGWPTPPTGPPLTLEPGETRTVTTRLRVPHRIVEGDQQVGAQLVQGDQVLARGRGTLTVALTTPPTTFTDHVDFGDPTSENAHDLQAHPRSGINSEAGLTRRYANSLYPGSWFSAELDVPKGEPFGIRMRETFDGARTKEMNLYVDDVPVGRYTVERAQGGLGWLAHDLLVDSPAALAATADGTARIKIEFPTDATDYDPSVADLWVVPGVTKDTAAPVVGARTRGTAGSGDWFTSPVQVEIDAIDDDDEQPRVEVQDGAGWASYVAPVELADDGEHTVTYRAADASGNVTEPASVDVKVDQTAPVTVSEVVAPATAAAAAQVRLTATDATSGVATTMVKVDAGEWQPATGPVTLPSRGAHAVAWFSVDVAGNAEAVRHAQVATLPTDGGQQQLVALAPPQVSGTAEIGRKLRATGGSWSRADVTVAHQWLRDGQPIPGATESTYRVVKRDRRSRLSVRVTATAGTLRAESSSLRTDRVRKATTKVGVRVLDKKVTGRSVRLRIDLSAAGVKPRGKVVVRVGGKRVARVKARGTTTVRVPIGRGATHRVTVVYQGSQRAARATAKVVVRRR</sequence>
<dbReference type="SUPFAM" id="SSF48208">
    <property type="entry name" value="Six-hairpin glycosidases"/>
    <property type="match status" value="1"/>
</dbReference>
<evidence type="ECO:0000259" key="7">
    <source>
        <dbReference type="Pfam" id="PF10633"/>
    </source>
</evidence>
<dbReference type="InterPro" id="IPR035396">
    <property type="entry name" value="Bac_rhamnosid6H"/>
</dbReference>
<evidence type="ECO:0000259" key="8">
    <source>
        <dbReference type="Pfam" id="PF17389"/>
    </source>
</evidence>
<feature type="domain" description="Alpha-L-rhamnosidase C-terminal" evidence="9">
    <location>
        <begin position="998"/>
        <end position="1072"/>
    </location>
</feature>
<name>A0ABR8MJ95_9ACTN</name>